<evidence type="ECO:0000313" key="3">
    <source>
        <dbReference type="Proteomes" id="UP000886667"/>
    </source>
</evidence>
<dbReference type="Proteomes" id="UP000886667">
    <property type="component" value="Unassembled WGS sequence"/>
</dbReference>
<dbReference type="EMBL" id="JAEPCM010000707">
    <property type="protein sequence ID" value="MCG7948476.1"/>
    <property type="molecule type" value="Genomic_DNA"/>
</dbReference>
<reference evidence="2" key="1">
    <citation type="journal article" date="2021" name="Proc. Natl. Acad. Sci. U.S.A.">
        <title>Global biogeography of chemosynthetic symbionts reveals both localized and globally distributed symbiont groups. .</title>
        <authorList>
            <person name="Osvatic J.T."/>
            <person name="Wilkins L.G.E."/>
            <person name="Leibrecht L."/>
            <person name="Leray M."/>
            <person name="Zauner S."/>
            <person name="Polzin J."/>
            <person name="Camacho Y."/>
            <person name="Gros O."/>
            <person name="van Gils J.A."/>
            <person name="Eisen J.A."/>
            <person name="Petersen J.M."/>
            <person name="Yuen B."/>
        </authorList>
    </citation>
    <scope>NUCLEOTIDE SEQUENCE</scope>
    <source>
        <strain evidence="2">MAGclacostrist064TRANS</strain>
    </source>
</reference>
<evidence type="ECO:0000256" key="1">
    <source>
        <dbReference type="SAM" id="MobiDB-lite"/>
    </source>
</evidence>
<name>A0A9E4N6Q2_9GAMM</name>
<protein>
    <submittedName>
        <fullName evidence="2">Uncharacterized protein</fullName>
    </submittedName>
</protein>
<feature type="compositionally biased region" description="Low complexity" evidence="1">
    <location>
        <begin position="22"/>
        <end position="38"/>
    </location>
</feature>
<feature type="region of interest" description="Disordered" evidence="1">
    <location>
        <begin position="22"/>
        <end position="60"/>
    </location>
</feature>
<organism evidence="2 3">
    <name type="scientific">Candidatus Thiodiazotropha taylori</name>
    <dbReference type="NCBI Taxonomy" id="2792791"/>
    <lineage>
        <taxon>Bacteria</taxon>
        <taxon>Pseudomonadati</taxon>
        <taxon>Pseudomonadota</taxon>
        <taxon>Gammaproteobacteria</taxon>
        <taxon>Chromatiales</taxon>
        <taxon>Sedimenticolaceae</taxon>
        <taxon>Candidatus Thiodiazotropha</taxon>
    </lineage>
</organism>
<feature type="compositionally biased region" description="Polar residues" evidence="1">
    <location>
        <begin position="39"/>
        <end position="52"/>
    </location>
</feature>
<proteinExistence type="predicted"/>
<comment type="caution">
    <text evidence="2">The sequence shown here is derived from an EMBL/GenBank/DDBJ whole genome shotgun (WGS) entry which is preliminary data.</text>
</comment>
<accession>A0A9E4N6Q2</accession>
<dbReference type="AlphaFoldDB" id="A0A9E4N6Q2"/>
<sequence>MDNTVGRHGNVSDGSVLLSSSLDGLDSRASNSSQISSSDLETTGEQIAGSPTTEERLSSIPSATEKLTGAVEASATRADEIKQVEEAWEKLRSYPEIKVIEDKVGRFKITIDYSQKTGYNADENEIIINPDYVKAAPYKTVMNESIESSLVELSEKEYWEFMDNYPESYPFSFERQLVHEAHHALQSDYQLLYDLSPGQFEVPVIKQTNEFMWDHFKEPARDPNWH</sequence>
<evidence type="ECO:0000313" key="2">
    <source>
        <dbReference type="EMBL" id="MCG7948476.1"/>
    </source>
</evidence>
<gene>
    <name evidence="2" type="ORF">JAZ07_19210</name>
</gene>